<evidence type="ECO:0000313" key="1">
    <source>
        <dbReference type="EMBL" id="GGH82296.1"/>
    </source>
</evidence>
<protein>
    <submittedName>
        <fullName evidence="1">Uncharacterized protein</fullName>
    </submittedName>
</protein>
<organism evidence="1 2">
    <name type="scientific">Pullulanibacillus pueri</name>
    <dbReference type="NCBI Taxonomy" id="1437324"/>
    <lineage>
        <taxon>Bacteria</taxon>
        <taxon>Bacillati</taxon>
        <taxon>Bacillota</taxon>
        <taxon>Bacilli</taxon>
        <taxon>Bacillales</taxon>
        <taxon>Sporolactobacillaceae</taxon>
        <taxon>Pullulanibacillus</taxon>
    </lineage>
</organism>
<sequence>MLKQSLEMLLIQKGKYHVYQRERNESSCQTKFPLVSQGYRTKEDEFEFNKDVGMYVCKAGHMAIRKARQGKKM</sequence>
<reference evidence="1" key="1">
    <citation type="journal article" date="2014" name="Int. J. Syst. Evol. Microbiol.">
        <title>Complete genome sequence of Corynebacterium casei LMG S-19264T (=DSM 44701T), isolated from a smear-ripened cheese.</title>
        <authorList>
            <consortium name="US DOE Joint Genome Institute (JGI-PGF)"/>
            <person name="Walter F."/>
            <person name="Albersmeier A."/>
            <person name="Kalinowski J."/>
            <person name="Ruckert C."/>
        </authorList>
    </citation>
    <scope>NUCLEOTIDE SEQUENCE</scope>
    <source>
        <strain evidence="1">CGMCC 1.12777</strain>
    </source>
</reference>
<reference evidence="1" key="2">
    <citation type="submission" date="2020-09" db="EMBL/GenBank/DDBJ databases">
        <authorList>
            <person name="Sun Q."/>
            <person name="Zhou Y."/>
        </authorList>
    </citation>
    <scope>NUCLEOTIDE SEQUENCE</scope>
    <source>
        <strain evidence="1">CGMCC 1.12777</strain>
    </source>
</reference>
<keyword evidence="2" id="KW-1185">Reference proteome</keyword>
<accession>A0A8J3EM93</accession>
<dbReference type="AlphaFoldDB" id="A0A8J3EM93"/>
<proteinExistence type="predicted"/>
<name>A0A8J3EM93_9BACL</name>
<dbReference type="EMBL" id="BMFV01000014">
    <property type="protein sequence ID" value="GGH82296.1"/>
    <property type="molecule type" value="Genomic_DNA"/>
</dbReference>
<dbReference type="Proteomes" id="UP000656813">
    <property type="component" value="Unassembled WGS sequence"/>
</dbReference>
<gene>
    <name evidence="1" type="ORF">GCM10007096_21480</name>
</gene>
<comment type="caution">
    <text evidence="1">The sequence shown here is derived from an EMBL/GenBank/DDBJ whole genome shotgun (WGS) entry which is preliminary data.</text>
</comment>
<evidence type="ECO:0000313" key="2">
    <source>
        <dbReference type="Proteomes" id="UP000656813"/>
    </source>
</evidence>